<accession>A0A7M7G969</accession>
<evidence type="ECO:0000256" key="1">
    <source>
        <dbReference type="SAM" id="MobiDB-lite"/>
    </source>
</evidence>
<dbReference type="OMA" id="QGESTHY"/>
<dbReference type="KEGG" id="nvi:100114386"/>
<feature type="compositionally biased region" description="Basic residues" evidence="1">
    <location>
        <begin position="1"/>
        <end position="11"/>
    </location>
</feature>
<evidence type="ECO:0000259" key="2">
    <source>
        <dbReference type="PROSITE" id="PS51497"/>
    </source>
</evidence>
<gene>
    <name evidence="3" type="primary">100114386</name>
</gene>
<proteinExistence type="predicted"/>
<dbReference type="Proteomes" id="UP000002358">
    <property type="component" value="Chromosome 5"/>
</dbReference>
<keyword evidence="4" id="KW-1185">Reference proteome</keyword>
<dbReference type="OrthoDB" id="5959275at2759"/>
<evidence type="ECO:0000313" key="4">
    <source>
        <dbReference type="Proteomes" id="UP000002358"/>
    </source>
</evidence>
<protein>
    <recommendedName>
        <fullName evidence="2">UMA domain-containing protein</fullName>
    </recommendedName>
</protein>
<dbReference type="InParanoid" id="A0A7M7G969"/>
<dbReference type="AlphaFoldDB" id="A0A7M7G969"/>
<dbReference type="InterPro" id="IPR023340">
    <property type="entry name" value="UMA"/>
</dbReference>
<reference evidence="3" key="1">
    <citation type="submission" date="2021-01" db="UniProtKB">
        <authorList>
            <consortium name="EnsemblMetazoa"/>
        </authorList>
    </citation>
    <scope>IDENTIFICATION</scope>
</reference>
<organism evidence="3 4">
    <name type="scientific">Nasonia vitripennis</name>
    <name type="common">Parasitic wasp</name>
    <dbReference type="NCBI Taxonomy" id="7425"/>
    <lineage>
        <taxon>Eukaryota</taxon>
        <taxon>Metazoa</taxon>
        <taxon>Ecdysozoa</taxon>
        <taxon>Arthropoda</taxon>
        <taxon>Hexapoda</taxon>
        <taxon>Insecta</taxon>
        <taxon>Pterygota</taxon>
        <taxon>Neoptera</taxon>
        <taxon>Endopterygota</taxon>
        <taxon>Hymenoptera</taxon>
        <taxon>Apocrita</taxon>
        <taxon>Proctotrupomorpha</taxon>
        <taxon>Chalcidoidea</taxon>
        <taxon>Pteromalidae</taxon>
        <taxon>Pteromalinae</taxon>
        <taxon>Nasonia</taxon>
    </lineage>
</organism>
<feature type="region of interest" description="Disordered" evidence="1">
    <location>
        <begin position="1"/>
        <end position="55"/>
    </location>
</feature>
<evidence type="ECO:0000313" key="3">
    <source>
        <dbReference type="EnsemblMetazoa" id="XP_001607781"/>
    </source>
</evidence>
<dbReference type="PROSITE" id="PS51497">
    <property type="entry name" value="UMA"/>
    <property type="match status" value="1"/>
</dbReference>
<feature type="compositionally biased region" description="Basic and acidic residues" evidence="1">
    <location>
        <begin position="31"/>
        <end position="46"/>
    </location>
</feature>
<feature type="domain" description="UMA" evidence="2">
    <location>
        <begin position="80"/>
        <end position="132"/>
    </location>
</feature>
<dbReference type="EnsemblMetazoa" id="XM_001607731">
    <property type="protein sequence ID" value="XP_001607781"/>
    <property type="gene ID" value="LOC100114386"/>
</dbReference>
<name>A0A7M7G969_NASVI</name>
<sequence length="141" mass="16366">MSWFFGKKKHRDSPPDSPQEPAPSDDGEFIFIERRNQPEPNADDKPPSLYPSLSNITPYPSMPMAPFVKQGSQEGPTNYLTNIPFKFCKELERNMNEDLVIDQLRLNEIESFIKRINADNYDYEFSVERSVIAEMDSQNEE</sequence>